<evidence type="ECO:0000256" key="1">
    <source>
        <dbReference type="SAM" id="Coils"/>
    </source>
</evidence>
<name>A0A1I7AEJ2_METTE</name>
<feature type="compositionally biased region" description="Polar residues" evidence="2">
    <location>
        <begin position="299"/>
        <end position="312"/>
    </location>
</feature>
<evidence type="ECO:0000313" key="3">
    <source>
        <dbReference type="EMBL" id="BAW29900.1"/>
    </source>
</evidence>
<keyword evidence="6" id="KW-1185">Reference proteome</keyword>
<dbReference type="Proteomes" id="UP000323733">
    <property type="component" value="Unassembled WGS sequence"/>
</dbReference>
<dbReference type="AlphaFoldDB" id="A0A1I7AEJ2"/>
<gene>
    <name evidence="3" type="ORF">MESMT1_1970</name>
    <name evidence="4" type="ORF">SAMN02910340_02090</name>
</gene>
<accession>A0A1I7AEJ2</accession>
<dbReference type="Proteomes" id="UP000265557">
    <property type="component" value="Chromosome"/>
</dbReference>
<evidence type="ECO:0000256" key="2">
    <source>
        <dbReference type="SAM" id="MobiDB-lite"/>
    </source>
</evidence>
<dbReference type="EMBL" id="AP017646">
    <property type="protein sequence ID" value="BAW29900.1"/>
    <property type="molecule type" value="Genomic_DNA"/>
</dbReference>
<evidence type="ECO:0000313" key="5">
    <source>
        <dbReference type="Proteomes" id="UP000265557"/>
    </source>
</evidence>
<proteinExistence type="predicted"/>
<dbReference type="EMBL" id="FPAO01000008">
    <property type="protein sequence ID" value="SFT73362.1"/>
    <property type="molecule type" value="Genomic_DNA"/>
</dbReference>
<keyword evidence="1" id="KW-0175">Coiled coil</keyword>
<evidence type="ECO:0000313" key="4">
    <source>
        <dbReference type="EMBL" id="SFT73362.1"/>
    </source>
</evidence>
<feature type="region of interest" description="Disordered" evidence="2">
    <location>
        <begin position="295"/>
        <end position="333"/>
    </location>
</feature>
<protein>
    <submittedName>
        <fullName evidence="4">Uncharacterized protein</fullName>
    </submittedName>
</protein>
<evidence type="ECO:0000313" key="6">
    <source>
        <dbReference type="Proteomes" id="UP000323733"/>
    </source>
</evidence>
<dbReference type="RefSeq" id="WP_149761794.1">
    <property type="nucleotide sequence ID" value="NZ_FPAO01000008.1"/>
</dbReference>
<reference evidence="4 6" key="2">
    <citation type="submission" date="2016-10" db="EMBL/GenBank/DDBJ databases">
        <authorList>
            <person name="Varghese N."/>
            <person name="Submissions S."/>
        </authorList>
    </citation>
    <scope>NUCLEOTIDE SEQUENCE [LARGE SCALE GENOMIC DNA]</scope>
    <source>
        <strain evidence="4 6">DSM 11855</strain>
    </source>
</reference>
<feature type="coiled-coil region" evidence="1">
    <location>
        <begin position="167"/>
        <end position="225"/>
    </location>
</feature>
<accession>A0A3G9CXJ2</accession>
<sequence length="333" mass="35696">MSLFIEGTAFPLGILNTNGWGVPFAEADNAIKSLKTSVVRICSRVDPHVCDIMGDPKSEIGHAVDAGRDGDNVSCKAEITDSIAVQKIEDGTWKPFWSIFAGIQEIDSGGWAHGITIESITIVNNPAWEGAKWSVVSASADGKKKVHITSPFKIAASGDETIPDETIEDLKKQIAEKDKLIEELKPKAESVPALETQVAELTASNQKITKELADKTKLAASLELEKAESIPMKELDERIAAAIADHDKEVEARNNLAAARARFVAARKAHLGIDTKPDEFTTLSAADFEKLAADHENKVSASGSDPIQYNVSGSGGNKSPIFDPFSKSFSQGA</sequence>
<organism evidence="4 6">
    <name type="scientific">Methanosarcina thermophila</name>
    <dbReference type="NCBI Taxonomy" id="2210"/>
    <lineage>
        <taxon>Archaea</taxon>
        <taxon>Methanobacteriati</taxon>
        <taxon>Methanobacteriota</taxon>
        <taxon>Stenosarchaea group</taxon>
        <taxon>Methanomicrobia</taxon>
        <taxon>Methanosarcinales</taxon>
        <taxon>Methanosarcinaceae</taxon>
        <taxon>Methanosarcina</taxon>
    </lineage>
</organism>
<reference evidence="3 5" key="1">
    <citation type="submission" date="2016-09" db="EMBL/GenBank/DDBJ databases">
        <title>Complete Genome Sequence of Methanosarcina thermophila MT-1.</title>
        <authorList>
            <person name="Kouzuma A."/>
        </authorList>
    </citation>
    <scope>NUCLEOTIDE SEQUENCE [LARGE SCALE GENOMIC DNA]</scope>
    <source>
        <strain evidence="3 5">MT-1</strain>
    </source>
</reference>